<dbReference type="Gene3D" id="1.10.3730.20">
    <property type="match status" value="1"/>
</dbReference>
<keyword evidence="2" id="KW-1003">Cell membrane</keyword>
<evidence type="ECO:0000256" key="4">
    <source>
        <dbReference type="ARBA" id="ARBA00022989"/>
    </source>
</evidence>
<dbReference type="EMBL" id="LN483073">
    <property type="protein sequence ID" value="CEA00474.1"/>
    <property type="molecule type" value="Genomic_DNA"/>
</dbReference>
<evidence type="ECO:0000256" key="2">
    <source>
        <dbReference type="ARBA" id="ARBA00022475"/>
    </source>
</evidence>
<evidence type="ECO:0000256" key="3">
    <source>
        <dbReference type="ARBA" id="ARBA00022692"/>
    </source>
</evidence>
<dbReference type="PANTHER" id="PTHR30561:SF7">
    <property type="entry name" value="GUANIDINIUM EFFLUX SYSTEM SUBUNIT GDNC-RELATED"/>
    <property type="match status" value="1"/>
</dbReference>
<feature type="transmembrane region" description="Helical" evidence="7">
    <location>
        <begin position="58"/>
        <end position="77"/>
    </location>
</feature>
<gene>
    <name evidence="8" type="primary">ykkC_1</name>
    <name evidence="8" type="ORF">BN1050_00624</name>
</gene>
<evidence type="ECO:0000256" key="6">
    <source>
        <dbReference type="RuleBase" id="RU003942"/>
    </source>
</evidence>
<evidence type="ECO:0000256" key="5">
    <source>
        <dbReference type="ARBA" id="ARBA00023136"/>
    </source>
</evidence>
<reference evidence="8" key="1">
    <citation type="submission" date="2014-07" db="EMBL/GenBank/DDBJ databases">
        <authorList>
            <person name="Urmite Genomes Urmite Genomes"/>
        </authorList>
    </citation>
    <scope>NUCLEOTIDE SEQUENCE</scope>
    <source>
        <strain evidence="8">13S34_air</strain>
    </source>
</reference>
<dbReference type="GO" id="GO:0022857">
    <property type="term" value="F:transmembrane transporter activity"/>
    <property type="evidence" value="ECO:0007669"/>
    <property type="project" value="InterPro"/>
</dbReference>
<dbReference type="GO" id="GO:0005886">
    <property type="term" value="C:plasma membrane"/>
    <property type="evidence" value="ECO:0007669"/>
    <property type="project" value="UniProtKB-SubCell"/>
</dbReference>
<evidence type="ECO:0000313" key="8">
    <source>
        <dbReference type="EMBL" id="CEA00474.1"/>
    </source>
</evidence>
<evidence type="ECO:0000256" key="1">
    <source>
        <dbReference type="ARBA" id="ARBA00004651"/>
    </source>
</evidence>
<protein>
    <submittedName>
        <fullName evidence="8">Multidrug resistance protein YkkC</fullName>
    </submittedName>
</protein>
<dbReference type="HOGENOM" id="CLU_133067_1_0_9"/>
<sequence>MNKYWFMVLLAGLVEIIWVVGLKHADSVATWGVTVIAIIASFYFLLTAMAHLPSSTVYAMFTGIGTVGTVLTEIFIFNEPAHAIKLVLLGTLVIGIIGLHRVTGEVA</sequence>
<dbReference type="PANTHER" id="PTHR30561">
    <property type="entry name" value="SMR FAMILY PROTON-DEPENDENT DRUG EFFLUX TRANSPORTER SUGE"/>
    <property type="match status" value="1"/>
</dbReference>
<keyword evidence="3 6" id="KW-0812">Transmembrane</keyword>
<comment type="similarity">
    <text evidence="6">Belongs to the drug/metabolite transporter (DMT) superfamily. Small multidrug resistance (SMR) (TC 2.A.7.1) family.</text>
</comment>
<feature type="transmembrane region" description="Helical" evidence="7">
    <location>
        <begin position="28"/>
        <end position="46"/>
    </location>
</feature>
<dbReference type="SUPFAM" id="SSF103481">
    <property type="entry name" value="Multidrug resistance efflux transporter EmrE"/>
    <property type="match status" value="1"/>
</dbReference>
<name>A0A078M2L0_9BACL</name>
<dbReference type="AlphaFoldDB" id="A0A078M2L0"/>
<organism evidence="8">
    <name type="scientific">Metalysinibacillus saudimassiliensis</name>
    <dbReference type="NCBI Taxonomy" id="1461583"/>
    <lineage>
        <taxon>Bacteria</taxon>
        <taxon>Bacillati</taxon>
        <taxon>Bacillota</taxon>
        <taxon>Bacilli</taxon>
        <taxon>Bacillales</taxon>
        <taxon>Caryophanaceae</taxon>
        <taxon>Metalysinibacillus</taxon>
    </lineage>
</organism>
<dbReference type="Pfam" id="PF00893">
    <property type="entry name" value="Multi_Drug_Res"/>
    <property type="match status" value="1"/>
</dbReference>
<comment type="subcellular location">
    <subcellularLocation>
        <location evidence="1 6">Cell membrane</location>
        <topology evidence="1 6">Multi-pass membrane protein</topology>
    </subcellularLocation>
</comment>
<evidence type="ECO:0000256" key="7">
    <source>
        <dbReference type="SAM" id="Phobius"/>
    </source>
</evidence>
<feature type="transmembrane region" description="Helical" evidence="7">
    <location>
        <begin position="5"/>
        <end position="22"/>
    </location>
</feature>
<proteinExistence type="inferred from homology"/>
<dbReference type="InterPro" id="IPR045324">
    <property type="entry name" value="Small_multidrug_res"/>
</dbReference>
<accession>A0A078M2L0</accession>
<dbReference type="InterPro" id="IPR037185">
    <property type="entry name" value="EmrE-like"/>
</dbReference>
<dbReference type="InterPro" id="IPR000390">
    <property type="entry name" value="Small_drug/metabolite_transptr"/>
</dbReference>
<keyword evidence="4 7" id="KW-1133">Transmembrane helix</keyword>
<keyword evidence="5 7" id="KW-0472">Membrane</keyword>
<dbReference type="PATRIC" id="fig|1461583.4.peg.597"/>
<feature type="transmembrane region" description="Helical" evidence="7">
    <location>
        <begin position="83"/>
        <end position="102"/>
    </location>
</feature>